<dbReference type="AlphaFoldDB" id="A0A8C6ZK06"/>
<dbReference type="Proteomes" id="UP000694420">
    <property type="component" value="Unplaced"/>
</dbReference>
<accession>A0A8C6ZK06</accession>
<reference evidence="1" key="2">
    <citation type="submission" date="2025-09" db="UniProtKB">
        <authorList>
            <consortium name="Ensembl"/>
        </authorList>
    </citation>
    <scope>IDENTIFICATION</scope>
</reference>
<dbReference type="Ensembl" id="ENSNPET00000016542.1">
    <property type="protein sequence ID" value="ENSNPEP00000016141.1"/>
    <property type="gene ID" value="ENSNPEG00000012026.1"/>
</dbReference>
<protein>
    <submittedName>
        <fullName evidence="1">Uncharacterized protein</fullName>
    </submittedName>
</protein>
<sequence>MTLIPSSGLSEVSPGSLEAGVWCLSGKTLDISRWSPAAHSPSPLLVTRRFYLL</sequence>
<reference evidence="1" key="1">
    <citation type="submission" date="2025-08" db="UniProtKB">
        <authorList>
            <consortium name="Ensembl"/>
        </authorList>
    </citation>
    <scope>IDENTIFICATION</scope>
</reference>
<proteinExistence type="predicted"/>
<name>A0A8C6ZK06_NOTPE</name>
<evidence type="ECO:0000313" key="2">
    <source>
        <dbReference type="Proteomes" id="UP000694420"/>
    </source>
</evidence>
<evidence type="ECO:0000313" key="1">
    <source>
        <dbReference type="Ensembl" id="ENSNPEP00000016141.1"/>
    </source>
</evidence>
<keyword evidence="2" id="KW-1185">Reference proteome</keyword>
<organism evidence="1 2">
    <name type="scientific">Nothoprocta perdicaria</name>
    <name type="common">Chilean tinamou</name>
    <name type="synonym">Crypturus perdicarius</name>
    <dbReference type="NCBI Taxonomy" id="30464"/>
    <lineage>
        <taxon>Eukaryota</taxon>
        <taxon>Metazoa</taxon>
        <taxon>Chordata</taxon>
        <taxon>Craniata</taxon>
        <taxon>Vertebrata</taxon>
        <taxon>Euteleostomi</taxon>
        <taxon>Archelosauria</taxon>
        <taxon>Archosauria</taxon>
        <taxon>Dinosauria</taxon>
        <taxon>Saurischia</taxon>
        <taxon>Theropoda</taxon>
        <taxon>Coelurosauria</taxon>
        <taxon>Aves</taxon>
        <taxon>Palaeognathae</taxon>
        <taxon>Tinamiformes</taxon>
        <taxon>Tinamidae</taxon>
        <taxon>Nothoprocta</taxon>
    </lineage>
</organism>